<dbReference type="GO" id="GO:0004252">
    <property type="term" value="F:serine-type endopeptidase activity"/>
    <property type="evidence" value="ECO:0007669"/>
    <property type="project" value="InterPro"/>
</dbReference>
<dbReference type="PANTHER" id="PTHR24253">
    <property type="entry name" value="TRANSMEMBRANE PROTEASE SERINE"/>
    <property type="match status" value="1"/>
</dbReference>
<dbReference type="EMBL" id="JANPWB010000011">
    <property type="protein sequence ID" value="KAJ1125862.1"/>
    <property type="molecule type" value="Genomic_DNA"/>
</dbReference>
<comment type="caution">
    <text evidence="3">The sequence shown here is derived from an EMBL/GenBank/DDBJ whole genome shotgun (WGS) entry which is preliminary data.</text>
</comment>
<dbReference type="SUPFAM" id="SSF50494">
    <property type="entry name" value="Trypsin-like serine proteases"/>
    <property type="match status" value="1"/>
</dbReference>
<reference evidence="3" key="1">
    <citation type="journal article" date="2022" name="bioRxiv">
        <title>Sequencing and chromosome-scale assembly of the giantPleurodeles waltlgenome.</title>
        <authorList>
            <person name="Brown T."/>
            <person name="Elewa A."/>
            <person name="Iarovenko S."/>
            <person name="Subramanian E."/>
            <person name="Araus A.J."/>
            <person name="Petzold A."/>
            <person name="Susuki M."/>
            <person name="Suzuki K.-i.T."/>
            <person name="Hayashi T."/>
            <person name="Toyoda A."/>
            <person name="Oliveira C."/>
            <person name="Osipova E."/>
            <person name="Leigh N.D."/>
            <person name="Simon A."/>
            <person name="Yun M.H."/>
        </authorList>
    </citation>
    <scope>NUCLEOTIDE SEQUENCE</scope>
    <source>
        <strain evidence="3">20211129_DDA</strain>
        <tissue evidence="3">Liver</tissue>
    </source>
</reference>
<sequence>MFRAFSHPENYFTPENRYSYSNYRVFLGEYELNSYNPNVYSSTIKKVVINSNYSGEATSGDIALVELNSLVTFTPFIIPVCLPSPQVNFPNGMGCWVTGWGDIQSGQDLPNPKILQEVQIPLIDAASCDILYHIDSMVSPTIKEVQGDMICAGYPEGKKDSCQVKLLIVPWVGEMVKNGMNPCLLRPKQIATDVIIPL</sequence>
<dbReference type="Gene3D" id="2.40.10.10">
    <property type="entry name" value="Trypsin-like serine proteases"/>
    <property type="match status" value="2"/>
</dbReference>
<dbReference type="Proteomes" id="UP001066276">
    <property type="component" value="Chromosome 7"/>
</dbReference>
<dbReference type="InterPro" id="IPR009003">
    <property type="entry name" value="Peptidase_S1_PA"/>
</dbReference>
<accession>A0AAV7PC11</accession>
<organism evidence="3 4">
    <name type="scientific">Pleurodeles waltl</name>
    <name type="common">Iberian ribbed newt</name>
    <dbReference type="NCBI Taxonomy" id="8319"/>
    <lineage>
        <taxon>Eukaryota</taxon>
        <taxon>Metazoa</taxon>
        <taxon>Chordata</taxon>
        <taxon>Craniata</taxon>
        <taxon>Vertebrata</taxon>
        <taxon>Euteleostomi</taxon>
        <taxon>Amphibia</taxon>
        <taxon>Batrachia</taxon>
        <taxon>Caudata</taxon>
        <taxon>Salamandroidea</taxon>
        <taxon>Salamandridae</taxon>
        <taxon>Pleurodelinae</taxon>
        <taxon>Pleurodeles</taxon>
    </lineage>
</organism>
<feature type="domain" description="Peptidase S1" evidence="2">
    <location>
        <begin position="1"/>
        <end position="163"/>
    </location>
</feature>
<evidence type="ECO:0000313" key="3">
    <source>
        <dbReference type="EMBL" id="KAJ1125862.1"/>
    </source>
</evidence>
<dbReference type="GO" id="GO:0006508">
    <property type="term" value="P:proteolysis"/>
    <property type="evidence" value="ECO:0007669"/>
    <property type="project" value="InterPro"/>
</dbReference>
<keyword evidence="1" id="KW-1015">Disulfide bond</keyword>
<proteinExistence type="predicted"/>
<dbReference type="InterPro" id="IPR001254">
    <property type="entry name" value="Trypsin_dom"/>
</dbReference>
<evidence type="ECO:0000313" key="4">
    <source>
        <dbReference type="Proteomes" id="UP001066276"/>
    </source>
</evidence>
<gene>
    <name evidence="3" type="ORF">NDU88_004278</name>
</gene>
<dbReference type="PROSITE" id="PS50240">
    <property type="entry name" value="TRYPSIN_DOM"/>
    <property type="match status" value="1"/>
</dbReference>
<protein>
    <recommendedName>
        <fullName evidence="2">Peptidase S1 domain-containing protein</fullName>
    </recommendedName>
</protein>
<name>A0AAV7PC11_PLEWA</name>
<dbReference type="InterPro" id="IPR043504">
    <property type="entry name" value="Peptidase_S1_PA_chymotrypsin"/>
</dbReference>
<keyword evidence="4" id="KW-1185">Reference proteome</keyword>
<evidence type="ECO:0000259" key="2">
    <source>
        <dbReference type="PROSITE" id="PS50240"/>
    </source>
</evidence>
<dbReference type="PANTHER" id="PTHR24253:SF170">
    <property type="entry name" value="PEPTIDASE S1 DOMAIN-CONTAINING PROTEIN"/>
    <property type="match status" value="1"/>
</dbReference>
<dbReference type="SMART" id="SM00020">
    <property type="entry name" value="Tryp_SPc"/>
    <property type="match status" value="1"/>
</dbReference>
<dbReference type="Pfam" id="PF00089">
    <property type="entry name" value="Trypsin"/>
    <property type="match status" value="1"/>
</dbReference>
<evidence type="ECO:0000256" key="1">
    <source>
        <dbReference type="ARBA" id="ARBA00023157"/>
    </source>
</evidence>
<dbReference type="AlphaFoldDB" id="A0AAV7PC11"/>
<dbReference type="CDD" id="cd00190">
    <property type="entry name" value="Tryp_SPc"/>
    <property type="match status" value="1"/>
</dbReference>